<evidence type="ECO:0000256" key="2">
    <source>
        <dbReference type="ARBA" id="ARBA00007727"/>
    </source>
</evidence>
<evidence type="ECO:0000259" key="7">
    <source>
        <dbReference type="Pfam" id="PF13839"/>
    </source>
</evidence>
<keyword evidence="10" id="KW-1185">Reference proteome</keyword>
<evidence type="ECO:0000313" key="10">
    <source>
        <dbReference type="Proteomes" id="UP001174677"/>
    </source>
</evidence>
<evidence type="ECO:0008006" key="11">
    <source>
        <dbReference type="Google" id="ProtNLM"/>
    </source>
</evidence>
<evidence type="ECO:0000259" key="8">
    <source>
        <dbReference type="Pfam" id="PF14416"/>
    </source>
</evidence>
<dbReference type="PANTHER" id="PTHR32285">
    <property type="entry name" value="PROTEIN TRICHOME BIREFRINGENCE-LIKE 9-RELATED"/>
    <property type="match status" value="1"/>
</dbReference>
<dbReference type="InterPro" id="IPR029962">
    <property type="entry name" value="TBL"/>
</dbReference>
<dbReference type="PANTHER" id="PTHR32285:SF246">
    <property type="entry name" value="XYLOGLUCAN O-ACETYLTRANSFERASE 3"/>
    <property type="match status" value="1"/>
</dbReference>
<evidence type="ECO:0000256" key="1">
    <source>
        <dbReference type="ARBA" id="ARBA00004167"/>
    </source>
</evidence>
<dbReference type="EMBL" id="JARPOI010000017">
    <property type="protein sequence ID" value="KAJ9139740.1"/>
    <property type="molecule type" value="Genomic_DNA"/>
</dbReference>
<organism evidence="9 10">
    <name type="scientific">Hevea brasiliensis</name>
    <name type="common">Para rubber tree</name>
    <name type="synonym">Siphonia brasiliensis</name>
    <dbReference type="NCBI Taxonomy" id="3981"/>
    <lineage>
        <taxon>Eukaryota</taxon>
        <taxon>Viridiplantae</taxon>
        <taxon>Streptophyta</taxon>
        <taxon>Embryophyta</taxon>
        <taxon>Tracheophyta</taxon>
        <taxon>Spermatophyta</taxon>
        <taxon>Magnoliopsida</taxon>
        <taxon>eudicotyledons</taxon>
        <taxon>Gunneridae</taxon>
        <taxon>Pentapetalae</taxon>
        <taxon>rosids</taxon>
        <taxon>fabids</taxon>
        <taxon>Malpighiales</taxon>
        <taxon>Euphorbiaceae</taxon>
        <taxon>Crotonoideae</taxon>
        <taxon>Micrandreae</taxon>
        <taxon>Hevea</taxon>
    </lineage>
</organism>
<comment type="caution">
    <text evidence="9">The sequence shown here is derived from an EMBL/GenBank/DDBJ whole genome shotgun (WGS) entry which is preliminary data.</text>
</comment>
<keyword evidence="4" id="KW-0735">Signal-anchor</keyword>
<reference evidence="9" key="1">
    <citation type="journal article" date="2023" name="Plant Biotechnol. J.">
        <title>Chromosome-level wild Hevea brasiliensis genome provides new tools for genomic-assisted breeding and valuable loci to elevate rubber yield.</title>
        <authorList>
            <person name="Cheng H."/>
            <person name="Song X."/>
            <person name="Hu Y."/>
            <person name="Wu T."/>
            <person name="Yang Q."/>
            <person name="An Z."/>
            <person name="Feng S."/>
            <person name="Deng Z."/>
            <person name="Wu W."/>
            <person name="Zeng X."/>
            <person name="Tu M."/>
            <person name="Wang X."/>
            <person name="Huang H."/>
        </authorList>
    </citation>
    <scope>NUCLEOTIDE SEQUENCE</scope>
    <source>
        <strain evidence="9">MT/VB/25A 57/8</strain>
    </source>
</reference>
<keyword evidence="5" id="KW-1133">Transmembrane helix</keyword>
<feature type="domain" description="Trichome birefringence-like N-terminal" evidence="8">
    <location>
        <begin position="44"/>
        <end position="96"/>
    </location>
</feature>
<gene>
    <name evidence="9" type="ORF">P3X46_030445</name>
</gene>
<sequence length="397" mass="46654">MKLSYYLMGLTFLFSFLILYSRRAFDISNDLSLHRWFPLQKEDTCNLFSGHWVHDLRGSQYTNVSCLSIPDSKNCFKHGRKDTDFLKWRWKPDACELPRFDPRIFFAIVRGKTMAFIGDSVARNHAESLICLLSLEEVPVSTYRDVDDRFRTWHFPNNNFTLMVLWTRFLVTGEERVINGTNSGSFDLHLSKIDQNWTSKLPEMDYAIISDVHWFYRKHFLYDNENMIGCIYCGEPNIKSYSLEFALEKITRLVLNYINECKECKSLVTLLRTYSPAHFENGSWNTGGNCNRTRPLQESEISMEGIDWKLRSIQVEEIEKARKVEKKGKRFGVLDVTRAMLMRPDGHPDAYWGNKWMKGYSDCVHWCMPGPIDAWNDLLMALLKRYIDSSKLREINQ</sequence>
<dbReference type="Pfam" id="PF13839">
    <property type="entry name" value="PC-Esterase"/>
    <property type="match status" value="1"/>
</dbReference>
<evidence type="ECO:0000256" key="3">
    <source>
        <dbReference type="ARBA" id="ARBA00022692"/>
    </source>
</evidence>
<evidence type="ECO:0000256" key="5">
    <source>
        <dbReference type="ARBA" id="ARBA00022989"/>
    </source>
</evidence>
<dbReference type="InterPro" id="IPR025846">
    <property type="entry name" value="TBL_N"/>
</dbReference>
<keyword evidence="6" id="KW-0472">Membrane</keyword>
<protein>
    <recommendedName>
        <fullName evidence="11">Trichome birefringence-like N-terminal domain-containing protein</fullName>
    </recommendedName>
</protein>
<proteinExistence type="inferred from homology"/>
<evidence type="ECO:0000313" key="9">
    <source>
        <dbReference type="EMBL" id="KAJ9139740.1"/>
    </source>
</evidence>
<dbReference type="Pfam" id="PF14416">
    <property type="entry name" value="PMR5N"/>
    <property type="match status" value="1"/>
</dbReference>
<comment type="similarity">
    <text evidence="2">Belongs to the PC-esterase family. TBL subfamily.</text>
</comment>
<dbReference type="Proteomes" id="UP001174677">
    <property type="component" value="Chromosome 17"/>
</dbReference>
<keyword evidence="3" id="KW-0812">Transmembrane</keyword>
<comment type="subcellular location">
    <subcellularLocation>
        <location evidence="1">Membrane</location>
        <topology evidence="1">Single-pass membrane protein</topology>
    </subcellularLocation>
</comment>
<dbReference type="InterPro" id="IPR026057">
    <property type="entry name" value="TBL_C"/>
</dbReference>
<feature type="domain" description="Trichome birefringence-like C-terminal" evidence="7">
    <location>
        <begin position="97"/>
        <end position="381"/>
    </location>
</feature>
<evidence type="ECO:0000256" key="6">
    <source>
        <dbReference type="ARBA" id="ARBA00023136"/>
    </source>
</evidence>
<accession>A0ABQ9KKE0</accession>
<evidence type="ECO:0000256" key="4">
    <source>
        <dbReference type="ARBA" id="ARBA00022968"/>
    </source>
</evidence>
<name>A0ABQ9KKE0_HEVBR</name>